<name>A0A1C4ZZS8_9ACTN</name>
<feature type="compositionally biased region" description="Pro residues" evidence="1">
    <location>
        <begin position="226"/>
        <end position="258"/>
    </location>
</feature>
<organism evidence="3 4">
    <name type="scientific">Micromonospora marina</name>
    <dbReference type="NCBI Taxonomy" id="307120"/>
    <lineage>
        <taxon>Bacteria</taxon>
        <taxon>Bacillati</taxon>
        <taxon>Actinomycetota</taxon>
        <taxon>Actinomycetes</taxon>
        <taxon>Micromonosporales</taxon>
        <taxon>Micromonosporaceae</taxon>
        <taxon>Micromonospora</taxon>
    </lineage>
</organism>
<gene>
    <name evidence="3" type="ORF">GA0070215_12273</name>
</gene>
<evidence type="ECO:0000256" key="1">
    <source>
        <dbReference type="SAM" id="MobiDB-lite"/>
    </source>
</evidence>
<sequence length="331" mass="34430">MSSPAEPASGDAAQASQLIKPLRELAALVLLGANAVLLFVGLLRLLVPVDYSTVTSRAGSTYFAFIGLEATVLPVLAVLIATVILPVVSKAKLITQVALVEYAVSAVFGALTFLIWLVGRLADGEVLDAFLGLLTRVAWLAIFGVAAFVVFKIWRTLYYVPKPKPQPGVYGQGQPGWPQQPGQGYPGPGGYPQQPGQGYPQAGSPSPGWPQQPGPYGQPQSAPPFNTAPPHAPQSGPPFGAPQSGPPFGAPQSGPPSGAPQSAPQSGPPFPGPQQAPQYGSPQPAPPFGQPPSADPTQAIPRQSAEPGAPSPAADDERTQRFDREDPNRPR</sequence>
<keyword evidence="2" id="KW-1133">Transmembrane helix</keyword>
<evidence type="ECO:0000256" key="2">
    <source>
        <dbReference type="SAM" id="Phobius"/>
    </source>
</evidence>
<feature type="transmembrane region" description="Helical" evidence="2">
    <location>
        <begin position="130"/>
        <end position="154"/>
    </location>
</feature>
<dbReference type="EMBL" id="FMCV01000022">
    <property type="protein sequence ID" value="SCF38443.1"/>
    <property type="molecule type" value="Genomic_DNA"/>
</dbReference>
<keyword evidence="4" id="KW-1185">Reference proteome</keyword>
<keyword evidence="2" id="KW-0812">Transmembrane</keyword>
<feature type="compositionally biased region" description="Basic and acidic residues" evidence="1">
    <location>
        <begin position="315"/>
        <end position="331"/>
    </location>
</feature>
<proteinExistence type="predicted"/>
<dbReference type="RefSeq" id="WP_091049361.1">
    <property type="nucleotide sequence ID" value="NZ_FMCV01000022.1"/>
</dbReference>
<feature type="transmembrane region" description="Helical" evidence="2">
    <location>
        <begin position="62"/>
        <end position="87"/>
    </location>
</feature>
<feature type="transmembrane region" description="Helical" evidence="2">
    <location>
        <begin position="25"/>
        <end position="47"/>
    </location>
</feature>
<dbReference type="PRINTS" id="PR01217">
    <property type="entry name" value="PRICHEXTENSN"/>
</dbReference>
<accession>A0A1C4ZZS8</accession>
<feature type="compositionally biased region" description="Low complexity" evidence="1">
    <location>
        <begin position="191"/>
        <end position="206"/>
    </location>
</feature>
<dbReference type="AlphaFoldDB" id="A0A1C4ZZS8"/>
<dbReference type="Proteomes" id="UP000198551">
    <property type="component" value="Unassembled WGS sequence"/>
</dbReference>
<protein>
    <submittedName>
        <fullName evidence="3">Uncharacterized protein</fullName>
    </submittedName>
</protein>
<evidence type="ECO:0000313" key="4">
    <source>
        <dbReference type="Proteomes" id="UP000198551"/>
    </source>
</evidence>
<evidence type="ECO:0000313" key="3">
    <source>
        <dbReference type="EMBL" id="SCF38443.1"/>
    </source>
</evidence>
<reference evidence="4" key="1">
    <citation type="submission" date="2016-06" db="EMBL/GenBank/DDBJ databases">
        <authorList>
            <person name="Varghese N."/>
        </authorList>
    </citation>
    <scope>NUCLEOTIDE SEQUENCE [LARGE SCALE GENOMIC DNA]</scope>
    <source>
        <strain evidence="4">DSM 45555</strain>
    </source>
</reference>
<feature type="compositionally biased region" description="Pro residues" evidence="1">
    <location>
        <begin position="283"/>
        <end position="294"/>
    </location>
</feature>
<feature type="region of interest" description="Disordered" evidence="1">
    <location>
        <begin position="170"/>
        <end position="331"/>
    </location>
</feature>
<keyword evidence="2" id="KW-0472">Membrane</keyword>
<feature type="transmembrane region" description="Helical" evidence="2">
    <location>
        <begin position="99"/>
        <end position="118"/>
    </location>
</feature>
<feature type="compositionally biased region" description="Low complexity" evidence="1">
    <location>
        <begin position="214"/>
        <end position="224"/>
    </location>
</feature>